<protein>
    <submittedName>
        <fullName evidence="1">Uncharacterized protein</fullName>
    </submittedName>
</protein>
<dbReference type="Proteomes" id="UP000054826">
    <property type="component" value="Unassembled WGS sequence"/>
</dbReference>
<proteinExistence type="predicted"/>
<sequence>MEVALNSMQVLIVRLLASYSFYCFKKSSLASVKEHDIILCYVRRFREESAKFPFNQTIGSTRRYICHCQ</sequence>
<name>A0A0V1K0B4_TRIPS</name>
<reference evidence="1 2" key="1">
    <citation type="submission" date="2015-01" db="EMBL/GenBank/DDBJ databases">
        <title>Evolution of Trichinella species and genotypes.</title>
        <authorList>
            <person name="Korhonen P.K."/>
            <person name="Edoardo P."/>
            <person name="Giuseppe L.R."/>
            <person name="Gasser R.B."/>
        </authorList>
    </citation>
    <scope>NUCLEOTIDE SEQUENCE [LARGE SCALE GENOMIC DNA]</scope>
    <source>
        <strain evidence="1">ISS176</strain>
    </source>
</reference>
<evidence type="ECO:0000313" key="2">
    <source>
        <dbReference type="Proteomes" id="UP000054826"/>
    </source>
</evidence>
<comment type="caution">
    <text evidence="1">The sequence shown here is derived from an EMBL/GenBank/DDBJ whole genome shotgun (WGS) entry which is preliminary data.</text>
</comment>
<accession>A0A0V1K0B4</accession>
<gene>
    <name evidence="1" type="ORF">T4C_14162</name>
</gene>
<organism evidence="1 2">
    <name type="scientific">Trichinella pseudospiralis</name>
    <name type="common">Parasitic roundworm</name>
    <dbReference type="NCBI Taxonomy" id="6337"/>
    <lineage>
        <taxon>Eukaryota</taxon>
        <taxon>Metazoa</taxon>
        <taxon>Ecdysozoa</taxon>
        <taxon>Nematoda</taxon>
        <taxon>Enoplea</taxon>
        <taxon>Dorylaimia</taxon>
        <taxon>Trichinellida</taxon>
        <taxon>Trichinellidae</taxon>
        <taxon>Trichinella</taxon>
    </lineage>
</organism>
<dbReference type="EMBL" id="JYDV01000025">
    <property type="protein sequence ID" value="KRZ40636.1"/>
    <property type="molecule type" value="Genomic_DNA"/>
</dbReference>
<dbReference type="AlphaFoldDB" id="A0A0V1K0B4"/>
<evidence type="ECO:0000313" key="1">
    <source>
        <dbReference type="EMBL" id="KRZ40636.1"/>
    </source>
</evidence>